<evidence type="ECO:0000256" key="1">
    <source>
        <dbReference type="SAM" id="Coils"/>
    </source>
</evidence>
<comment type="caution">
    <text evidence="2">The sequence shown here is derived from an EMBL/GenBank/DDBJ whole genome shotgun (WGS) entry which is preliminary data.</text>
</comment>
<dbReference type="AlphaFoldDB" id="A0AA88KSC3"/>
<sequence>MDAHLDREIINSPTDTVGATVTQKSSYIENIVEKAVLDDSKQLFAYDGKHDSVGLRDQQRTNRILLEVCPFLFSSGKEQTKERNENEENALKVHPKFKNMYGNLTKYIQKKINHNCREDDIVQSIKSMIDSLMWQHEEVVDFFNDQNEWLKRNTLYNEKVDQREENATPALHTSNRELIWEQIKAELFEILLGILGDASITMYEFRHALRTALYQLQLKEREYRRIPKELLEMLIDQFIPNAQSGRSLVQFIISELKRLKRETETISSKFVNENIDKNEQIQPQNASKRAIRVISMTIMKLLERRLIPIPTIEMLDDKTSMVLHQKNRTKYRGVVDFSKKVYVNYLTNKRNLEISKKDLYITLSDNHSDLSNSTYWSNSSYQNRVGSSGARIASSSVSREIENWMNQYRDIIGPLHVKIPLYRHPTNKIKELEKYIKEKENELRSRFRFIEKLEHVWNSSDSKIQTVISQHVSKSLLKKLQYYQAKKKKSIVEKLIAQQFMGSDRQEEAYILPHNLTKEYTKLLDDRIKVYLTKIDIDNNASNREKFEELIGEHKMVTFPDFLHKIGSITNNDISRFLFEQSTEYRQMEQIQIRSYQFLKAFREEIGEMSLLEFQTLIASDGPLHNLPLVQSLLKKANDYIDNHESFKHISPYLNKADKDLEAASLLFEWIFQGHTEESILKKLIHDQKDVTNPSLISIIVNEISNFILLSTVPVNTKQQVALYIPYKMSERLELVRDYCVTSILKNETNHAPYEGYNFILNYLHSLEQTLEYESHYSDPSLVTHVSESENLSSYFEKTRTDVVRKAAHHYINKFICKTDEERSLFAQLVEKYDNNNILSNTNQRIDDTKGFLREKGILQDHTKYDEEIESELQKYENYQSKFTQEEEQYILLREMELETRAKSLSPLLPNYEYYVTQQRRRQLFE</sequence>
<reference evidence="2 3" key="1">
    <citation type="journal article" date="2018" name="BMC Genomics">
        <title>The genome of Naegleria lovaniensis, the basis for a comparative approach to unravel pathogenicity factors of the human pathogenic amoeba N. fowleri.</title>
        <authorList>
            <person name="Liechti N."/>
            <person name="Schurch N."/>
            <person name="Bruggmann R."/>
            <person name="Wittwer M."/>
        </authorList>
    </citation>
    <scope>NUCLEOTIDE SEQUENCE [LARGE SCALE GENOMIC DNA]</scope>
    <source>
        <strain evidence="2 3">ATCC 30569</strain>
    </source>
</reference>
<dbReference type="GeneID" id="68096260"/>
<keyword evidence="1" id="KW-0175">Coiled coil</keyword>
<gene>
    <name evidence="2" type="ORF">C9374_003805</name>
</gene>
<protein>
    <submittedName>
        <fullName evidence="2">Uncharacterized protein</fullName>
    </submittedName>
</protein>
<organism evidence="2 3">
    <name type="scientific">Naegleria lovaniensis</name>
    <name type="common">Amoeba</name>
    <dbReference type="NCBI Taxonomy" id="51637"/>
    <lineage>
        <taxon>Eukaryota</taxon>
        <taxon>Discoba</taxon>
        <taxon>Heterolobosea</taxon>
        <taxon>Tetramitia</taxon>
        <taxon>Eutetramitia</taxon>
        <taxon>Vahlkampfiidae</taxon>
        <taxon>Naegleria</taxon>
    </lineage>
</organism>
<keyword evidence="3" id="KW-1185">Reference proteome</keyword>
<dbReference type="EMBL" id="PYSW02000001">
    <property type="protein sequence ID" value="KAG2394041.1"/>
    <property type="molecule type" value="Genomic_DNA"/>
</dbReference>
<evidence type="ECO:0000313" key="3">
    <source>
        <dbReference type="Proteomes" id="UP000816034"/>
    </source>
</evidence>
<accession>A0AA88KSC3</accession>
<name>A0AA88KSC3_NAELO</name>
<evidence type="ECO:0000313" key="2">
    <source>
        <dbReference type="EMBL" id="KAG2394041.1"/>
    </source>
</evidence>
<dbReference type="Proteomes" id="UP000816034">
    <property type="component" value="Unassembled WGS sequence"/>
</dbReference>
<proteinExistence type="predicted"/>
<dbReference type="RefSeq" id="XP_044555935.1">
    <property type="nucleotide sequence ID" value="XM_044693374.1"/>
</dbReference>
<feature type="coiled-coil region" evidence="1">
    <location>
        <begin position="862"/>
        <end position="889"/>
    </location>
</feature>